<reference evidence="2" key="1">
    <citation type="journal article" date="2022" name="Int. J. Mol. Sci.">
        <title>Draft Genome of Tanacetum Coccineum: Genomic Comparison of Closely Related Tanacetum-Family Plants.</title>
        <authorList>
            <person name="Yamashiro T."/>
            <person name="Shiraishi A."/>
            <person name="Nakayama K."/>
            <person name="Satake H."/>
        </authorList>
    </citation>
    <scope>NUCLEOTIDE SEQUENCE</scope>
</reference>
<sequence length="448" mass="51579">MLLDNNLKGEHLLELVKNDVEFNQLDDEDVVRVCLLLALDYVFMGQELRHVITNAIVNLVDDCYKWDAFSWGEYMWSFFHKKVYNVAVDRRKYHLEKLASNPKYEAGRYGHDFEVNTASTSITTASINITTAEPVTTASAPVTTAGVSVSTAEPSTPPTTTILIEDEDLTIAQTLMKMRSVKSKEKSKEKGVSSETTIRPTRGVIMKEASETVTRPIVPPQQQLDPKDKGKEEERVARQREEDDNLISWDNTQAMMKADYELAQRLQAKEQGELTVEEKSKLFVELMDKRKKHFANLRVEEIRRKPPTKAKKRNQMCTYLKNMANYKHSQLKKKSFEEIQTLFDNTMKWVDSFVPMDSEVMEGKDDAEKAELKACLEIVPGDDVTIESLATKYPIVDWKTHILAEDKMYYHIIRADGSAKIYKIFSAVLDDFDRKDMLDLYKLVKERF</sequence>
<accession>A0ABQ5FAD7</accession>
<comment type="caution">
    <text evidence="2">The sequence shown here is derived from an EMBL/GenBank/DDBJ whole genome shotgun (WGS) entry which is preliminary data.</text>
</comment>
<evidence type="ECO:0008006" key="4">
    <source>
        <dbReference type="Google" id="ProtNLM"/>
    </source>
</evidence>
<name>A0ABQ5FAD7_9ASTR</name>
<dbReference type="Proteomes" id="UP001151760">
    <property type="component" value="Unassembled WGS sequence"/>
</dbReference>
<dbReference type="EMBL" id="BQNB010017156">
    <property type="protein sequence ID" value="GJT59974.1"/>
    <property type="molecule type" value="Genomic_DNA"/>
</dbReference>
<evidence type="ECO:0000313" key="3">
    <source>
        <dbReference type="Proteomes" id="UP001151760"/>
    </source>
</evidence>
<evidence type="ECO:0000313" key="2">
    <source>
        <dbReference type="EMBL" id="GJT59974.1"/>
    </source>
</evidence>
<gene>
    <name evidence="2" type="ORF">Tco_1003507</name>
</gene>
<proteinExistence type="predicted"/>
<protein>
    <recommendedName>
        <fullName evidence="4">Phospholipase-like protein</fullName>
    </recommendedName>
</protein>
<organism evidence="2 3">
    <name type="scientific">Tanacetum coccineum</name>
    <dbReference type="NCBI Taxonomy" id="301880"/>
    <lineage>
        <taxon>Eukaryota</taxon>
        <taxon>Viridiplantae</taxon>
        <taxon>Streptophyta</taxon>
        <taxon>Embryophyta</taxon>
        <taxon>Tracheophyta</taxon>
        <taxon>Spermatophyta</taxon>
        <taxon>Magnoliopsida</taxon>
        <taxon>eudicotyledons</taxon>
        <taxon>Gunneridae</taxon>
        <taxon>Pentapetalae</taxon>
        <taxon>asterids</taxon>
        <taxon>campanulids</taxon>
        <taxon>Asterales</taxon>
        <taxon>Asteraceae</taxon>
        <taxon>Asteroideae</taxon>
        <taxon>Anthemideae</taxon>
        <taxon>Anthemidinae</taxon>
        <taxon>Tanacetum</taxon>
    </lineage>
</organism>
<reference evidence="2" key="2">
    <citation type="submission" date="2022-01" db="EMBL/GenBank/DDBJ databases">
        <authorList>
            <person name="Yamashiro T."/>
            <person name="Shiraishi A."/>
            <person name="Satake H."/>
            <person name="Nakayama K."/>
        </authorList>
    </citation>
    <scope>NUCLEOTIDE SEQUENCE</scope>
</reference>
<feature type="region of interest" description="Disordered" evidence="1">
    <location>
        <begin position="209"/>
        <end position="246"/>
    </location>
</feature>
<keyword evidence="3" id="KW-1185">Reference proteome</keyword>
<feature type="compositionally biased region" description="Basic and acidic residues" evidence="1">
    <location>
        <begin position="225"/>
        <end position="241"/>
    </location>
</feature>
<evidence type="ECO:0000256" key="1">
    <source>
        <dbReference type="SAM" id="MobiDB-lite"/>
    </source>
</evidence>